<protein>
    <submittedName>
        <fullName evidence="2">Uncharacterized protein</fullName>
    </submittedName>
</protein>
<feature type="non-terminal residue" evidence="2">
    <location>
        <position position="1"/>
    </location>
</feature>
<sequence>MQPFNEKMFLSPVGGAAPPLASRPGAPSWASGPAPPHNPLSFSLPISVPFSLPVSVSLPRPLSVPVRPGRGGEALLDRGGGSWYCLGGVRRGGEAVVVFCGGERDLLARGWTSQASCLVFSASEGECLPLLASALLGGGEGGGEGLSICCLCSFPSSSPVSVEEKENEKRTSRPHESTYDGLSVVAGAGSSFSWSIIRKLGTLDLQLPLPLVLQDVCIGLPVELTLQPLAVLLVPLAAALIPRPLGPQAGQVALHIAIGAAAPRSCQANPI</sequence>
<gene>
    <name evidence="2" type="ORF">F7725_002987</name>
</gene>
<feature type="compositionally biased region" description="Basic and acidic residues" evidence="1">
    <location>
        <begin position="162"/>
        <end position="177"/>
    </location>
</feature>
<feature type="region of interest" description="Disordered" evidence="1">
    <location>
        <begin position="157"/>
        <end position="177"/>
    </location>
</feature>
<proteinExistence type="predicted"/>
<dbReference type="EMBL" id="JAAKFY010000014">
    <property type="protein sequence ID" value="KAF3845909.1"/>
    <property type="molecule type" value="Genomic_DNA"/>
</dbReference>
<keyword evidence="3" id="KW-1185">Reference proteome</keyword>
<dbReference type="AlphaFoldDB" id="A0A7J5YAV2"/>
<evidence type="ECO:0000313" key="2">
    <source>
        <dbReference type="EMBL" id="KAF3845909.1"/>
    </source>
</evidence>
<evidence type="ECO:0000313" key="3">
    <source>
        <dbReference type="Proteomes" id="UP000518266"/>
    </source>
</evidence>
<name>A0A7J5YAV2_DISMA</name>
<organism evidence="2 3">
    <name type="scientific">Dissostichus mawsoni</name>
    <name type="common">Antarctic cod</name>
    <dbReference type="NCBI Taxonomy" id="36200"/>
    <lineage>
        <taxon>Eukaryota</taxon>
        <taxon>Metazoa</taxon>
        <taxon>Chordata</taxon>
        <taxon>Craniata</taxon>
        <taxon>Vertebrata</taxon>
        <taxon>Euteleostomi</taxon>
        <taxon>Actinopterygii</taxon>
        <taxon>Neopterygii</taxon>
        <taxon>Teleostei</taxon>
        <taxon>Neoteleostei</taxon>
        <taxon>Acanthomorphata</taxon>
        <taxon>Eupercaria</taxon>
        <taxon>Perciformes</taxon>
        <taxon>Notothenioidei</taxon>
        <taxon>Nototheniidae</taxon>
        <taxon>Dissostichus</taxon>
    </lineage>
</organism>
<reference evidence="2 3" key="1">
    <citation type="submission" date="2020-03" db="EMBL/GenBank/DDBJ databases">
        <title>Dissostichus mawsoni Genome sequencing and assembly.</title>
        <authorList>
            <person name="Park H."/>
        </authorList>
    </citation>
    <scope>NUCLEOTIDE SEQUENCE [LARGE SCALE GENOMIC DNA]</scope>
    <source>
        <strain evidence="2">DM0001</strain>
        <tissue evidence="2">Muscle</tissue>
    </source>
</reference>
<accession>A0A7J5YAV2</accession>
<comment type="caution">
    <text evidence="2">The sequence shown here is derived from an EMBL/GenBank/DDBJ whole genome shotgun (WGS) entry which is preliminary data.</text>
</comment>
<dbReference type="Proteomes" id="UP000518266">
    <property type="component" value="Unassembled WGS sequence"/>
</dbReference>
<evidence type="ECO:0000256" key="1">
    <source>
        <dbReference type="SAM" id="MobiDB-lite"/>
    </source>
</evidence>